<dbReference type="InterPro" id="IPR054828">
    <property type="entry name" value="Vit_B12_bind_prot"/>
</dbReference>
<dbReference type="InterPro" id="IPR050902">
    <property type="entry name" value="ABC_Transporter_SBP"/>
</dbReference>
<dbReference type="InterPro" id="IPR002491">
    <property type="entry name" value="ABC_transptr_periplasmic_BD"/>
</dbReference>
<dbReference type="GO" id="GO:0016787">
    <property type="term" value="F:hydrolase activity"/>
    <property type="evidence" value="ECO:0007669"/>
    <property type="project" value="UniProtKB-KW"/>
</dbReference>
<dbReference type="Proteomes" id="UP000248798">
    <property type="component" value="Unassembled WGS sequence"/>
</dbReference>
<evidence type="ECO:0000313" key="6">
    <source>
        <dbReference type="Proteomes" id="UP000293902"/>
    </source>
</evidence>
<evidence type="ECO:0000313" key="4">
    <source>
        <dbReference type="EMBL" id="RAM02982.1"/>
    </source>
</evidence>
<dbReference type="PROSITE" id="PS50983">
    <property type="entry name" value="FE_B12_PBP"/>
    <property type="match status" value="1"/>
</dbReference>
<keyword evidence="4" id="KW-0378">Hydrolase</keyword>
<organism evidence="4 5">
    <name type="scientific">Desulfobacter hydrogenophilus</name>
    <dbReference type="NCBI Taxonomy" id="2291"/>
    <lineage>
        <taxon>Bacteria</taxon>
        <taxon>Pseudomonadati</taxon>
        <taxon>Thermodesulfobacteriota</taxon>
        <taxon>Desulfobacteria</taxon>
        <taxon>Desulfobacterales</taxon>
        <taxon>Desulfobacteraceae</taxon>
        <taxon>Desulfobacter</taxon>
    </lineage>
</organism>
<accession>A0A328FHM9</accession>
<name>A0A328FHM9_9BACT</name>
<dbReference type="InterPro" id="IPR002808">
    <property type="entry name" value="AdoCbi_amidolase"/>
</dbReference>
<dbReference type="OrthoDB" id="5409767at2"/>
<dbReference type="Pfam" id="PF01955">
    <property type="entry name" value="CbiZ"/>
    <property type="match status" value="1"/>
</dbReference>
<evidence type="ECO:0000313" key="5">
    <source>
        <dbReference type="Proteomes" id="UP000248798"/>
    </source>
</evidence>
<dbReference type="PANTHER" id="PTHR30535">
    <property type="entry name" value="VITAMIN B12-BINDING PROTEIN"/>
    <property type="match status" value="1"/>
</dbReference>
<keyword evidence="6" id="KW-1185">Reference proteome</keyword>
<gene>
    <name evidence="4" type="ORF">DO021_04995</name>
    <name evidence="3" type="ORF">EYB58_07385</name>
</gene>
<dbReference type="SUPFAM" id="SSF53807">
    <property type="entry name" value="Helical backbone' metal receptor"/>
    <property type="match status" value="1"/>
</dbReference>
<reference evidence="3 6" key="2">
    <citation type="submission" date="2019-02" db="EMBL/GenBank/DDBJ databases">
        <title>Complete genome sequence of Desulfobacter hydrogenophilus AcRS1.</title>
        <authorList>
            <person name="Marietou A."/>
            <person name="Lund M.B."/>
            <person name="Marshall I.P.G."/>
            <person name="Schreiber L."/>
            <person name="Jorgensen B."/>
        </authorList>
    </citation>
    <scope>NUCLEOTIDE SEQUENCE [LARGE SCALE GENOMIC DNA]</scope>
    <source>
        <strain evidence="3 6">AcRS1</strain>
    </source>
</reference>
<evidence type="ECO:0000256" key="1">
    <source>
        <dbReference type="ARBA" id="ARBA00022729"/>
    </source>
</evidence>
<dbReference type="RefSeq" id="WP_111954339.1">
    <property type="nucleotide sequence ID" value="NZ_CP036313.1"/>
</dbReference>
<dbReference type="Pfam" id="PF01497">
    <property type="entry name" value="Peripla_BP_2"/>
    <property type="match status" value="1"/>
</dbReference>
<keyword evidence="1" id="KW-0732">Signal</keyword>
<protein>
    <submittedName>
        <fullName evidence="4">Adenosylcobinamide amidohydrolase</fullName>
    </submittedName>
</protein>
<dbReference type="Gene3D" id="3.40.50.1980">
    <property type="entry name" value="Nitrogenase molybdenum iron protein domain"/>
    <property type="match status" value="2"/>
</dbReference>
<evidence type="ECO:0000259" key="2">
    <source>
        <dbReference type="PROSITE" id="PS50983"/>
    </source>
</evidence>
<dbReference type="NCBIfam" id="NF038402">
    <property type="entry name" value="TroA_like"/>
    <property type="match status" value="1"/>
</dbReference>
<feature type="domain" description="Fe/B12 periplasmic-binding" evidence="2">
    <location>
        <begin position="57"/>
        <end position="306"/>
    </location>
</feature>
<dbReference type="AlphaFoldDB" id="A0A328FHM9"/>
<reference evidence="4 5" key="1">
    <citation type="submission" date="2018-06" db="EMBL/GenBank/DDBJ databases">
        <title>Complete Genome Sequence of Desulfobacter hydrogenophilus (DSM3380).</title>
        <authorList>
            <person name="Marietou A."/>
            <person name="Schreiber L."/>
            <person name="Marshall I."/>
            <person name="Jorgensen B."/>
        </authorList>
    </citation>
    <scope>NUCLEOTIDE SEQUENCE [LARGE SCALE GENOMIC DNA]</scope>
    <source>
        <strain evidence="4 5">DSM 3380</strain>
    </source>
</reference>
<dbReference type="EMBL" id="CP036313">
    <property type="protein sequence ID" value="QBH12745.1"/>
    <property type="molecule type" value="Genomic_DNA"/>
</dbReference>
<dbReference type="Proteomes" id="UP000293902">
    <property type="component" value="Chromosome"/>
</dbReference>
<evidence type="ECO:0000313" key="3">
    <source>
        <dbReference type="EMBL" id="QBH12745.1"/>
    </source>
</evidence>
<proteinExistence type="predicted"/>
<sequence length="685" mass="75109">MRLYLKYLLRNRYLPIFYIVAVLFTGLCLGSVTALAARIQVQDSTGAPLVFEQTPQRIVSLVPTASEILVTIGAGGRLKGATYHDVTLSGSDKREVVGGFFNPSYAHIKKVNPDLLIASSFHRRIIKDAKASGLKVFVYGTKSLAQAWAQMKTFGRITGHEARALDLVKKNMDNLAHVKAKLDKAKMKYKRVIRLMGRDSIMTPGADTFQAEMIRSAGGQAPDFGKTGNIVPVTLEEWTRFNPQVIYGCGDDKRVAEKFFSKPGWKDVDAVKNHQIYYLPCDLTCRASVHTADFVAYLSSLIYTQEFADGENDVHPPGVIDETPLELDISKDLPYVENASIVNAYVFDYPNKTLAVDLKVPMTILSTLEGWRDNITTVGNHYTPPPTWMPGHLPGIDSVRTSILGAIGRKTETTALLTTGADMGNLSIRTETFKNMKVTALVTAGVMSNAVRMSADEGVFYEPGTINILIFTNMHLTPRAMARAIISATEAKTALLEDLDIRSSYSGTKNPATGTGTDNILVVEGKGCAIDNAGGHSKMGELIAKAVYAAVRNAVEKQNGVLANRHVIQRLKERNISIYEITSQAQCNCQQKKSEFNAMVEHLLLNKEISGFMASALALSDAYERGQISSIDAFDLWCGQIAEKIAGQPIDIMDMIWDDRVPIVIKKALNAVMTGAKDRVGENIE</sequence>
<dbReference type="GO" id="GO:0071281">
    <property type="term" value="P:cellular response to iron ion"/>
    <property type="evidence" value="ECO:0007669"/>
    <property type="project" value="TreeGrafter"/>
</dbReference>
<dbReference type="EMBL" id="QLNI01000008">
    <property type="protein sequence ID" value="RAM02982.1"/>
    <property type="molecule type" value="Genomic_DNA"/>
</dbReference>
<dbReference type="PANTHER" id="PTHR30535:SF34">
    <property type="entry name" value="MOLYBDATE-BINDING PROTEIN MOLA"/>
    <property type="match status" value="1"/>
</dbReference>